<sequence>MYNQTKETYRQKIMQTRMSINSNKTNSAPNKNEVIWEVINQETKARSQHQQVELTPDEINDLFTNVGSTTTNTCQKDDISCSTLLNKTYKYMKNSIFLKEITPTEMIKITKLKKQRYSCTTRSVKNIGNSNEESTDKGFPALNFFCTKQNGFMDKRSVVSAISVLLNEVADAFDCRNKGKLLSKALDSINHHILIQKLQFYGINDATLE</sequence>
<dbReference type="EMBL" id="JABFTP020000144">
    <property type="protein sequence ID" value="KAL3280777.1"/>
    <property type="molecule type" value="Genomic_DNA"/>
</dbReference>
<proteinExistence type="predicted"/>
<accession>A0ABD2NPX0</accession>
<dbReference type="Proteomes" id="UP001516400">
    <property type="component" value="Unassembled WGS sequence"/>
</dbReference>
<name>A0ABD2NPX0_9CUCU</name>
<gene>
    <name evidence="1" type="ORF">HHI36_004009</name>
</gene>
<evidence type="ECO:0000313" key="2">
    <source>
        <dbReference type="Proteomes" id="UP001516400"/>
    </source>
</evidence>
<keyword evidence="2" id="KW-1185">Reference proteome</keyword>
<reference evidence="1 2" key="1">
    <citation type="journal article" date="2021" name="BMC Biol.">
        <title>Horizontally acquired antibacterial genes associated with adaptive radiation of ladybird beetles.</title>
        <authorList>
            <person name="Li H.S."/>
            <person name="Tang X.F."/>
            <person name="Huang Y.H."/>
            <person name="Xu Z.Y."/>
            <person name="Chen M.L."/>
            <person name="Du X.Y."/>
            <person name="Qiu B.Y."/>
            <person name="Chen P.T."/>
            <person name="Zhang W."/>
            <person name="Slipinski A."/>
            <person name="Escalona H.E."/>
            <person name="Waterhouse R.M."/>
            <person name="Zwick A."/>
            <person name="Pang H."/>
        </authorList>
    </citation>
    <scope>NUCLEOTIDE SEQUENCE [LARGE SCALE GENOMIC DNA]</scope>
    <source>
        <strain evidence="1">SYSU2018</strain>
    </source>
</reference>
<evidence type="ECO:0000313" key="1">
    <source>
        <dbReference type="EMBL" id="KAL3280777.1"/>
    </source>
</evidence>
<dbReference type="AlphaFoldDB" id="A0ABD2NPX0"/>
<protein>
    <submittedName>
        <fullName evidence="1">Uncharacterized protein</fullName>
    </submittedName>
</protein>
<organism evidence="1 2">
    <name type="scientific">Cryptolaemus montrouzieri</name>
    <dbReference type="NCBI Taxonomy" id="559131"/>
    <lineage>
        <taxon>Eukaryota</taxon>
        <taxon>Metazoa</taxon>
        <taxon>Ecdysozoa</taxon>
        <taxon>Arthropoda</taxon>
        <taxon>Hexapoda</taxon>
        <taxon>Insecta</taxon>
        <taxon>Pterygota</taxon>
        <taxon>Neoptera</taxon>
        <taxon>Endopterygota</taxon>
        <taxon>Coleoptera</taxon>
        <taxon>Polyphaga</taxon>
        <taxon>Cucujiformia</taxon>
        <taxon>Coccinelloidea</taxon>
        <taxon>Coccinellidae</taxon>
        <taxon>Scymninae</taxon>
        <taxon>Scymnini</taxon>
        <taxon>Cryptolaemus</taxon>
    </lineage>
</organism>
<comment type="caution">
    <text evidence="1">The sequence shown here is derived from an EMBL/GenBank/DDBJ whole genome shotgun (WGS) entry which is preliminary data.</text>
</comment>